<dbReference type="InterPro" id="IPR032816">
    <property type="entry name" value="VTT_dom"/>
</dbReference>
<dbReference type="PROSITE" id="PS00198">
    <property type="entry name" value="4FE4S_FER_1"/>
    <property type="match status" value="1"/>
</dbReference>
<keyword evidence="6" id="KW-0408">Iron</keyword>
<protein>
    <submittedName>
        <fullName evidence="11">Hypothetical membrane protein</fullName>
    </submittedName>
</protein>
<gene>
    <name evidence="11" type="ordered locus">DP1649</name>
</gene>
<dbReference type="eggNOG" id="COG1149">
    <property type="taxonomic scope" value="Bacteria"/>
</dbReference>
<dbReference type="KEGG" id="dps:DP1649"/>
<keyword evidence="7" id="KW-0411">Iron-sulfur</keyword>
<dbReference type="AlphaFoldDB" id="Q6AMP7"/>
<keyword evidence="2" id="KW-1003">Cell membrane</keyword>
<evidence type="ECO:0000256" key="3">
    <source>
        <dbReference type="ARBA" id="ARBA00022692"/>
    </source>
</evidence>
<dbReference type="eggNOG" id="COG0247">
    <property type="taxonomic scope" value="Bacteria"/>
</dbReference>
<reference evidence="12" key="1">
    <citation type="journal article" date="2004" name="Environ. Microbiol.">
        <title>The genome of Desulfotalea psychrophila, a sulfate-reducing bacterium from permanently cold Arctic sediments.</title>
        <authorList>
            <person name="Rabus R."/>
            <person name="Ruepp A."/>
            <person name="Frickey T."/>
            <person name="Rattei T."/>
            <person name="Fartmann B."/>
            <person name="Stark M."/>
            <person name="Bauer M."/>
            <person name="Zibat A."/>
            <person name="Lombardot T."/>
            <person name="Becker I."/>
            <person name="Amann J."/>
            <person name="Gellner K."/>
            <person name="Teeling H."/>
            <person name="Leuschner W.D."/>
            <person name="Gloeckner F.-O."/>
            <person name="Lupas A.N."/>
            <person name="Amann R."/>
            <person name="Klenk H.-P."/>
        </authorList>
    </citation>
    <scope>NUCLEOTIDE SEQUENCE [LARGE SCALE GENOMIC DNA]</scope>
    <source>
        <strain evidence="12">DSM 12343 / LSv54</strain>
    </source>
</reference>
<evidence type="ECO:0000313" key="11">
    <source>
        <dbReference type="EMBL" id="CAG36378.1"/>
    </source>
</evidence>
<evidence type="ECO:0000256" key="1">
    <source>
        <dbReference type="ARBA" id="ARBA00004651"/>
    </source>
</evidence>
<proteinExistence type="predicted"/>
<dbReference type="EMBL" id="CR522870">
    <property type="protein sequence ID" value="CAG36378.1"/>
    <property type="molecule type" value="Genomic_DNA"/>
</dbReference>
<comment type="subcellular location">
    <subcellularLocation>
        <location evidence="1">Cell membrane</location>
        <topology evidence="1">Multi-pass membrane protein</topology>
    </subcellularLocation>
</comment>
<dbReference type="InterPro" id="IPR004017">
    <property type="entry name" value="Cys_rich_dom"/>
</dbReference>
<feature type="transmembrane region" description="Helical" evidence="9">
    <location>
        <begin position="602"/>
        <end position="622"/>
    </location>
</feature>
<name>Q6AMP7_DESPS</name>
<evidence type="ECO:0000313" key="12">
    <source>
        <dbReference type="Proteomes" id="UP000000602"/>
    </source>
</evidence>
<evidence type="ECO:0000256" key="5">
    <source>
        <dbReference type="ARBA" id="ARBA00022989"/>
    </source>
</evidence>
<keyword evidence="4" id="KW-0479">Metal-binding</keyword>
<keyword evidence="5 9" id="KW-1133">Transmembrane helix</keyword>
<dbReference type="HOGENOM" id="CLU_018812_0_0_7"/>
<dbReference type="InterPro" id="IPR015414">
    <property type="entry name" value="TMEM64"/>
</dbReference>
<evidence type="ECO:0000259" key="10">
    <source>
        <dbReference type="PROSITE" id="PS51379"/>
    </source>
</evidence>
<dbReference type="STRING" id="177439.DP1649"/>
<evidence type="ECO:0000256" key="9">
    <source>
        <dbReference type="SAM" id="Phobius"/>
    </source>
</evidence>
<keyword evidence="3 9" id="KW-0812">Transmembrane</keyword>
<dbReference type="GO" id="GO:0046872">
    <property type="term" value="F:metal ion binding"/>
    <property type="evidence" value="ECO:0007669"/>
    <property type="project" value="UniProtKB-KW"/>
</dbReference>
<accession>Q6AMP7</accession>
<evidence type="ECO:0000256" key="4">
    <source>
        <dbReference type="ARBA" id="ARBA00022723"/>
    </source>
</evidence>
<evidence type="ECO:0000256" key="2">
    <source>
        <dbReference type="ARBA" id="ARBA00022475"/>
    </source>
</evidence>
<dbReference type="Pfam" id="PF02754">
    <property type="entry name" value="CCG"/>
    <property type="match status" value="2"/>
</dbReference>
<feature type="transmembrane region" description="Helical" evidence="9">
    <location>
        <begin position="572"/>
        <end position="590"/>
    </location>
</feature>
<organism evidence="11 12">
    <name type="scientific">Desulfotalea psychrophila (strain LSv54 / DSM 12343)</name>
    <dbReference type="NCBI Taxonomy" id="177439"/>
    <lineage>
        <taxon>Bacteria</taxon>
        <taxon>Pseudomonadati</taxon>
        <taxon>Thermodesulfobacteriota</taxon>
        <taxon>Desulfobulbia</taxon>
        <taxon>Desulfobulbales</taxon>
        <taxon>Desulfocapsaceae</taxon>
        <taxon>Desulfotalea</taxon>
    </lineage>
</organism>
<dbReference type="InterPro" id="IPR017900">
    <property type="entry name" value="4Fe4S_Fe_S_CS"/>
</dbReference>
<dbReference type="Pfam" id="PF13183">
    <property type="entry name" value="Fer4_8"/>
    <property type="match status" value="1"/>
</dbReference>
<dbReference type="Proteomes" id="UP000000602">
    <property type="component" value="Chromosome"/>
</dbReference>
<feature type="domain" description="4Fe-4S ferredoxin-type" evidence="10">
    <location>
        <begin position="95"/>
        <end position="123"/>
    </location>
</feature>
<dbReference type="PANTHER" id="PTHR12677:SF59">
    <property type="entry name" value="GOLGI APPARATUS MEMBRANE PROTEIN TVP38-RELATED"/>
    <property type="match status" value="1"/>
</dbReference>
<dbReference type="GO" id="GO:0005886">
    <property type="term" value="C:plasma membrane"/>
    <property type="evidence" value="ECO:0007669"/>
    <property type="project" value="UniProtKB-SubCell"/>
</dbReference>
<dbReference type="PROSITE" id="PS51379">
    <property type="entry name" value="4FE4S_FER_2"/>
    <property type="match status" value="1"/>
</dbReference>
<evidence type="ECO:0000256" key="7">
    <source>
        <dbReference type="ARBA" id="ARBA00023014"/>
    </source>
</evidence>
<feature type="transmembrane region" description="Helical" evidence="9">
    <location>
        <begin position="490"/>
        <end position="512"/>
    </location>
</feature>
<evidence type="ECO:0000256" key="8">
    <source>
        <dbReference type="ARBA" id="ARBA00023136"/>
    </source>
</evidence>
<dbReference type="Pfam" id="PF09335">
    <property type="entry name" value="VTT_dom"/>
    <property type="match status" value="1"/>
</dbReference>
<dbReference type="eggNOG" id="COG0398">
    <property type="taxonomic scope" value="Bacteria"/>
</dbReference>
<dbReference type="InterPro" id="IPR017896">
    <property type="entry name" value="4Fe4S_Fe-S-bd"/>
</dbReference>
<feature type="transmembrane region" description="Helical" evidence="9">
    <location>
        <begin position="457"/>
        <end position="484"/>
    </location>
</feature>
<dbReference type="GO" id="GO:0051536">
    <property type="term" value="F:iron-sulfur cluster binding"/>
    <property type="evidence" value="ECO:0007669"/>
    <property type="project" value="UniProtKB-KW"/>
</dbReference>
<dbReference type="SUPFAM" id="SSF46548">
    <property type="entry name" value="alpha-helical ferredoxin"/>
    <property type="match status" value="1"/>
</dbReference>
<keyword evidence="12" id="KW-1185">Reference proteome</keyword>
<evidence type="ECO:0000256" key="6">
    <source>
        <dbReference type="ARBA" id="ARBA00023004"/>
    </source>
</evidence>
<keyword evidence="8 9" id="KW-0472">Membrane</keyword>
<sequence length="632" mass="70392">MQERCLRGGQRPLSPPSLSSLPSLSWLCSYAKFTETEKRQTLSKRQIILSLLLSMKKIEDIANHCIECKICLKECLFLQEKGTPGEICTAYLQEGKDGVDPFLCNMCGLCQAVCPCSLDMPAAVLAMREDVQKKEGGNPAHRGILAYENWGDSKLLRLEHLPQGCSTIFFPGCALAATRDRVTERAYHFLQERDPSIGIILACCHKPSHDLGKQDLFTSSLERLLSRLREEGIKKIITACPSCYRIFKEYGQGFDTISIYEELRESPPICKGNFSQTFSIHDACSTRFSVEIQNAVREILPKNMKIKESVHSKEKTICCGEGGAVSCLAPRFRESWQKREREAGGEKIITYCAGCSVSLGKNFSTVHLLDILFDEEGCATGKEQKTAFPFTYLHRFLLKKRLEKDHATASKTPWAKAALLITIISLACTLRVKGVDNFLQKEHLELLILHMQNLSPLLYISIMALVPVCFLPAFPFVMVAGLLYGHVWGIIYAMTGASLGAALSFLVSRYIAGNWLQNKMKGLFRKGQGEQLESMIEKHGWKIVFALRLIPLFPFTPLNYALGLSGIRFHHYLLATILGILPACTAFILFSNSLPALLSGEMGPLFFVGAGLMLSLSVISILGRKKLLARSK</sequence>
<dbReference type="PANTHER" id="PTHR12677">
    <property type="entry name" value="GOLGI APPARATUS MEMBRANE PROTEIN TVP38-RELATED"/>
    <property type="match status" value="1"/>
</dbReference>
<dbReference type="GO" id="GO:0016491">
    <property type="term" value="F:oxidoreductase activity"/>
    <property type="evidence" value="ECO:0007669"/>
    <property type="project" value="UniProtKB-ARBA"/>
</dbReference>